<name>A0A9P7SUV4_9HYPO</name>
<dbReference type="OrthoDB" id="5151821at2759"/>
<gene>
    <name evidence="1" type="ORF">E4U43_006606</name>
</gene>
<dbReference type="SUPFAM" id="SSF52743">
    <property type="entry name" value="Subtilisin-like"/>
    <property type="match status" value="1"/>
</dbReference>
<proteinExistence type="predicted"/>
<sequence length="73" mass="8023">MAKTPGVKKVWPVHHYPRPDVKFTSLPPGATFRHDLASIDNDTYSPHVMMQVDQLRALGVTGKGIQVALIDDG</sequence>
<reference evidence="1" key="1">
    <citation type="journal article" date="2020" name="bioRxiv">
        <title>Whole genome comparisons of ergot fungi reveals the divergence and evolution of species within the genus Claviceps are the result of varying mechanisms driving genome evolution and host range expansion.</title>
        <authorList>
            <person name="Wyka S.A."/>
            <person name="Mondo S.J."/>
            <person name="Liu M."/>
            <person name="Dettman J."/>
            <person name="Nalam V."/>
            <person name="Broders K.D."/>
        </authorList>
    </citation>
    <scope>NUCLEOTIDE SEQUENCE</scope>
    <source>
        <strain evidence="1">CCC 602</strain>
    </source>
</reference>
<dbReference type="InterPro" id="IPR036852">
    <property type="entry name" value="Peptidase_S8/S53_dom_sf"/>
</dbReference>
<evidence type="ECO:0000313" key="1">
    <source>
        <dbReference type="EMBL" id="KAG5981430.1"/>
    </source>
</evidence>
<accession>A0A9P7SUV4</accession>
<dbReference type="EMBL" id="SRPW01004605">
    <property type="protein sequence ID" value="KAG5981430.1"/>
    <property type="molecule type" value="Genomic_DNA"/>
</dbReference>
<organism evidence="1 2">
    <name type="scientific">Claviceps pusilla</name>
    <dbReference type="NCBI Taxonomy" id="123648"/>
    <lineage>
        <taxon>Eukaryota</taxon>
        <taxon>Fungi</taxon>
        <taxon>Dikarya</taxon>
        <taxon>Ascomycota</taxon>
        <taxon>Pezizomycotina</taxon>
        <taxon>Sordariomycetes</taxon>
        <taxon>Hypocreomycetidae</taxon>
        <taxon>Hypocreales</taxon>
        <taxon>Clavicipitaceae</taxon>
        <taxon>Claviceps</taxon>
    </lineage>
</organism>
<keyword evidence="2" id="KW-1185">Reference proteome</keyword>
<dbReference type="GO" id="GO:0004252">
    <property type="term" value="F:serine-type endopeptidase activity"/>
    <property type="evidence" value="ECO:0007669"/>
    <property type="project" value="InterPro"/>
</dbReference>
<dbReference type="AlphaFoldDB" id="A0A9P7SUV4"/>
<evidence type="ECO:0000313" key="2">
    <source>
        <dbReference type="Proteomes" id="UP000748025"/>
    </source>
</evidence>
<protein>
    <submittedName>
        <fullName evidence="1">Uncharacterized protein</fullName>
    </submittedName>
</protein>
<feature type="non-terminal residue" evidence="1">
    <location>
        <position position="73"/>
    </location>
</feature>
<dbReference type="Proteomes" id="UP000748025">
    <property type="component" value="Unassembled WGS sequence"/>
</dbReference>
<dbReference type="GO" id="GO:0006508">
    <property type="term" value="P:proteolysis"/>
    <property type="evidence" value="ECO:0007669"/>
    <property type="project" value="InterPro"/>
</dbReference>
<comment type="caution">
    <text evidence="1">The sequence shown here is derived from an EMBL/GenBank/DDBJ whole genome shotgun (WGS) entry which is preliminary data.</text>
</comment>